<protein>
    <submittedName>
        <fullName evidence="2">Glycosyltransferase family 2 protein</fullName>
    </submittedName>
</protein>
<organism evidence="2 3">
    <name type="scientific">Pseudolabrys taiwanensis</name>
    <dbReference type="NCBI Taxonomy" id="331696"/>
    <lineage>
        <taxon>Bacteria</taxon>
        <taxon>Pseudomonadati</taxon>
        <taxon>Pseudomonadota</taxon>
        <taxon>Alphaproteobacteria</taxon>
        <taxon>Hyphomicrobiales</taxon>
        <taxon>Xanthobacteraceae</taxon>
        <taxon>Pseudolabrys</taxon>
    </lineage>
</organism>
<keyword evidence="3" id="KW-1185">Reference proteome</keyword>
<dbReference type="Proteomes" id="UP000254889">
    <property type="component" value="Chromosome"/>
</dbReference>
<feature type="domain" description="Glycosyltransferase 2-like" evidence="1">
    <location>
        <begin position="20"/>
        <end position="183"/>
    </location>
</feature>
<dbReference type="InterPro" id="IPR029044">
    <property type="entry name" value="Nucleotide-diphossugar_trans"/>
</dbReference>
<dbReference type="Pfam" id="PF00535">
    <property type="entry name" value="Glycos_transf_2"/>
    <property type="match status" value="1"/>
</dbReference>
<reference evidence="2 3" key="1">
    <citation type="submission" date="2018-07" db="EMBL/GenBank/DDBJ databases">
        <authorList>
            <person name="Quirk P.G."/>
            <person name="Krulwich T.A."/>
        </authorList>
    </citation>
    <scope>NUCLEOTIDE SEQUENCE [LARGE SCALE GENOMIC DNA]</scope>
    <source>
        <strain evidence="2 3">CC-BB4</strain>
    </source>
</reference>
<dbReference type="CDD" id="cd04179">
    <property type="entry name" value="DPM_DPG-synthase_like"/>
    <property type="match status" value="1"/>
</dbReference>
<dbReference type="Gene3D" id="3.90.550.10">
    <property type="entry name" value="Spore Coat Polysaccharide Biosynthesis Protein SpsA, Chain A"/>
    <property type="match status" value="1"/>
</dbReference>
<keyword evidence="2" id="KW-0808">Transferase</keyword>
<evidence type="ECO:0000313" key="3">
    <source>
        <dbReference type="Proteomes" id="UP000254889"/>
    </source>
</evidence>
<name>A0A345ZWL1_9HYPH</name>
<dbReference type="KEGG" id="ptaw:DW352_12780"/>
<dbReference type="InterPro" id="IPR050256">
    <property type="entry name" value="Glycosyltransferase_2"/>
</dbReference>
<dbReference type="OrthoDB" id="9807795at2"/>
<dbReference type="AlphaFoldDB" id="A0A345ZWL1"/>
<dbReference type="InterPro" id="IPR001173">
    <property type="entry name" value="Glyco_trans_2-like"/>
</dbReference>
<evidence type="ECO:0000313" key="2">
    <source>
        <dbReference type="EMBL" id="AXK81308.1"/>
    </source>
</evidence>
<accession>A0A345ZWL1</accession>
<dbReference type="SUPFAM" id="SSF53448">
    <property type="entry name" value="Nucleotide-diphospho-sugar transferases"/>
    <property type="match status" value="1"/>
</dbReference>
<dbReference type="GO" id="GO:0016740">
    <property type="term" value="F:transferase activity"/>
    <property type="evidence" value="ECO:0007669"/>
    <property type="project" value="UniProtKB-KW"/>
</dbReference>
<sequence length="265" mass="29835">MGVPEARERCALSMTARLDIIIPVYNEGKIILATLAALRREVKTPSRILICYDRPDDDTLSTIKANPGEVEGLDIAFVQNRARGAHGAVMTGFAESRAAYVLVFPADDDFNAGILDAMVAKAEQGNDIVCASRFIPGGCMEGCRWLKAALVRTAAFTLYHIARLPTRDATNGFRLFSRRVIDRIQVESDRGFVYSLELLVKCHRLGWPVADVPAKWFERKQGASRFQVLNWVPAYMRWYMYAFATTFLRLPANSVRQRQTWKPAE</sequence>
<dbReference type="PANTHER" id="PTHR48090:SF7">
    <property type="entry name" value="RFBJ PROTEIN"/>
    <property type="match status" value="1"/>
</dbReference>
<proteinExistence type="predicted"/>
<dbReference type="PANTHER" id="PTHR48090">
    <property type="entry name" value="UNDECAPRENYL-PHOSPHATE 4-DEOXY-4-FORMAMIDO-L-ARABINOSE TRANSFERASE-RELATED"/>
    <property type="match status" value="1"/>
</dbReference>
<evidence type="ECO:0000259" key="1">
    <source>
        <dbReference type="Pfam" id="PF00535"/>
    </source>
</evidence>
<dbReference type="EMBL" id="CP031417">
    <property type="protein sequence ID" value="AXK81308.1"/>
    <property type="molecule type" value="Genomic_DNA"/>
</dbReference>
<gene>
    <name evidence="2" type="ORF">DW352_12780</name>
</gene>